<dbReference type="GO" id="GO:0005813">
    <property type="term" value="C:centrosome"/>
    <property type="evidence" value="ECO:0007669"/>
    <property type="project" value="InterPro"/>
</dbReference>
<accession>A0A7J7KBV4</accession>
<dbReference type="InterPro" id="IPR016024">
    <property type="entry name" value="ARM-type_fold"/>
</dbReference>
<dbReference type="GO" id="GO:0036064">
    <property type="term" value="C:ciliary basal body"/>
    <property type="evidence" value="ECO:0007669"/>
    <property type="project" value="InterPro"/>
</dbReference>
<reference evidence="3" key="1">
    <citation type="submission" date="2020-06" db="EMBL/GenBank/DDBJ databases">
        <title>Draft genome of Bugula neritina, a colonial animal packing powerful symbionts and potential medicines.</title>
        <authorList>
            <person name="Rayko M."/>
        </authorList>
    </citation>
    <scope>NUCLEOTIDE SEQUENCE [LARGE SCALE GENOMIC DNA]</scope>
    <source>
        <strain evidence="3">Kwan_BN1</strain>
    </source>
</reference>
<evidence type="ECO:0000259" key="2">
    <source>
        <dbReference type="Pfam" id="PF14726"/>
    </source>
</evidence>
<dbReference type="InterPro" id="IPR029249">
    <property type="entry name" value="Rotatin_N"/>
</dbReference>
<evidence type="ECO:0000313" key="3">
    <source>
        <dbReference type="EMBL" id="KAF6035424.1"/>
    </source>
</evidence>
<keyword evidence="4" id="KW-1185">Reference proteome</keyword>
<dbReference type="GO" id="GO:0007099">
    <property type="term" value="P:centriole replication"/>
    <property type="evidence" value="ECO:0007669"/>
    <property type="project" value="TreeGrafter"/>
</dbReference>
<organism evidence="3 4">
    <name type="scientific">Bugula neritina</name>
    <name type="common">Brown bryozoan</name>
    <name type="synonym">Sertularia neritina</name>
    <dbReference type="NCBI Taxonomy" id="10212"/>
    <lineage>
        <taxon>Eukaryota</taxon>
        <taxon>Metazoa</taxon>
        <taxon>Spiralia</taxon>
        <taxon>Lophotrochozoa</taxon>
        <taxon>Bryozoa</taxon>
        <taxon>Gymnolaemata</taxon>
        <taxon>Cheilostomatida</taxon>
        <taxon>Flustrina</taxon>
        <taxon>Buguloidea</taxon>
        <taxon>Bugulidae</taxon>
        <taxon>Bugula</taxon>
    </lineage>
</organism>
<feature type="compositionally biased region" description="Low complexity" evidence="1">
    <location>
        <begin position="365"/>
        <end position="375"/>
    </location>
</feature>
<evidence type="ECO:0000313" key="4">
    <source>
        <dbReference type="Proteomes" id="UP000593567"/>
    </source>
</evidence>
<protein>
    <submittedName>
        <fullName evidence="3">RTTN</fullName>
    </submittedName>
</protein>
<gene>
    <name evidence="3" type="ORF">EB796_006274</name>
</gene>
<dbReference type="GO" id="GO:0005814">
    <property type="term" value="C:centriole"/>
    <property type="evidence" value="ECO:0007669"/>
    <property type="project" value="TreeGrafter"/>
</dbReference>
<dbReference type="SUPFAM" id="SSF48371">
    <property type="entry name" value="ARM repeat"/>
    <property type="match status" value="1"/>
</dbReference>
<dbReference type="Gene3D" id="1.25.10.10">
    <property type="entry name" value="Leucine-rich Repeat Variant"/>
    <property type="match status" value="1"/>
</dbReference>
<feature type="region of interest" description="Disordered" evidence="1">
    <location>
        <begin position="155"/>
        <end position="177"/>
    </location>
</feature>
<dbReference type="OrthoDB" id="428850at2759"/>
<dbReference type="Pfam" id="PF14726">
    <property type="entry name" value="RTTN_N"/>
    <property type="match status" value="1"/>
</dbReference>
<name>A0A7J7KBV4_BUGNE</name>
<feature type="domain" description="Rotatin N-terminal" evidence="2">
    <location>
        <begin position="44"/>
        <end position="139"/>
    </location>
</feature>
<dbReference type="AlphaFoldDB" id="A0A7J7KBV4"/>
<evidence type="ECO:0000256" key="1">
    <source>
        <dbReference type="SAM" id="MobiDB-lite"/>
    </source>
</evidence>
<dbReference type="InterPro" id="IPR011989">
    <property type="entry name" value="ARM-like"/>
</dbReference>
<feature type="region of interest" description="Disordered" evidence="1">
    <location>
        <begin position="363"/>
        <end position="414"/>
    </location>
</feature>
<comment type="caution">
    <text evidence="3">The sequence shown here is derived from an EMBL/GenBank/DDBJ whole genome shotgun (WGS) entry which is preliminary data.</text>
</comment>
<dbReference type="EMBL" id="VXIV02000880">
    <property type="protein sequence ID" value="KAF6035424.1"/>
    <property type="molecule type" value="Genomic_DNA"/>
</dbReference>
<dbReference type="InterPro" id="IPR030791">
    <property type="entry name" value="Rotatin"/>
</dbReference>
<dbReference type="GO" id="GO:0010457">
    <property type="term" value="P:centriole-centriole cohesion"/>
    <property type="evidence" value="ECO:0007669"/>
    <property type="project" value="TreeGrafter"/>
</dbReference>
<dbReference type="PANTHER" id="PTHR31691:SF1">
    <property type="entry name" value="ROTATIN"/>
    <property type="match status" value="1"/>
</dbReference>
<dbReference type="GO" id="GO:0032053">
    <property type="term" value="P:ciliary basal body organization"/>
    <property type="evidence" value="ECO:0007669"/>
    <property type="project" value="TreeGrafter"/>
</dbReference>
<dbReference type="Proteomes" id="UP000593567">
    <property type="component" value="Unassembled WGS sequence"/>
</dbReference>
<proteinExistence type="predicted"/>
<sequence length="509" mass="56305">METRSTSSVSVRLTVKADDDLDKTIHATPAVRNFVNKLDHNQEEVRIRALDNIINKLSYGIVSSLDLACDHTLISKLLNWLQRPSTIRQTECLRLLLQLCNEEVACSTVVSLGGVQTLQSLKSESPGECQTIIDEILGKVYITCTYITQPEGISNPTAYTPSAQKPAHPDQSSISRSSKSAPIHAYEKVQSSPSADTASQLLPIKSQRENKESDSAPAQDWYNQVEQNDDNGAGFLAVEFPWITLCSTDIHVLESTSQSLVSQDPQLILSACEFLVDVMLFDFPAEIFLQRPLIMKTLIKLLSNTVDAHRVSDVSLAVVDTLNRLCDVIKSRINFHKDPITFAPKQDMLGMYPMNGAVEGSKVDSSASSSASASSTYSRPSVIGVSDDLDDDKTQSTSLSNEENTKSSHRSVSVQMTTPNVEEIELQDLQLLLPNFCLQLHKVAVSLVERLELELHRLLIKLHNVLELSINSQIWLDTSQYARELRGLDPCTESYDITADISVYCSVTC</sequence>
<dbReference type="PANTHER" id="PTHR31691">
    <property type="entry name" value="ROTATIN"/>
    <property type="match status" value="1"/>
</dbReference>